<dbReference type="SUPFAM" id="SSF50800">
    <property type="entry name" value="PK beta-barrel domain-like"/>
    <property type="match status" value="1"/>
</dbReference>
<evidence type="ECO:0000313" key="2">
    <source>
        <dbReference type="EMBL" id="MFC0562422.1"/>
    </source>
</evidence>
<dbReference type="Gene3D" id="2.40.33.20">
    <property type="entry name" value="PK beta-barrel domain-like"/>
    <property type="match status" value="1"/>
</dbReference>
<name>A0ABV6NNS7_9BACI</name>
<dbReference type="InterPro" id="IPR052353">
    <property type="entry name" value="Benzoxazolinone_Detox_Enz"/>
</dbReference>
<comment type="caution">
    <text evidence="2">The sequence shown here is derived from an EMBL/GenBank/DDBJ whole genome shotgun (WGS) entry which is preliminary data.</text>
</comment>
<dbReference type="Pfam" id="PF03473">
    <property type="entry name" value="MOSC"/>
    <property type="match status" value="1"/>
</dbReference>
<keyword evidence="3" id="KW-1185">Reference proteome</keyword>
<dbReference type="PANTHER" id="PTHR30212">
    <property type="entry name" value="PROTEIN YIIM"/>
    <property type="match status" value="1"/>
</dbReference>
<dbReference type="InterPro" id="IPR005302">
    <property type="entry name" value="MoCF_Sase_C"/>
</dbReference>
<accession>A0ABV6NNS7</accession>
<dbReference type="RefSeq" id="WP_273844775.1">
    <property type="nucleotide sequence ID" value="NZ_JAQQWT010000010.1"/>
</dbReference>
<reference evidence="2 3" key="1">
    <citation type="submission" date="2024-09" db="EMBL/GenBank/DDBJ databases">
        <authorList>
            <person name="Sun Q."/>
            <person name="Mori K."/>
        </authorList>
    </citation>
    <scope>NUCLEOTIDE SEQUENCE [LARGE SCALE GENOMIC DNA]</scope>
    <source>
        <strain evidence="2 3">NCAIM B.02301</strain>
    </source>
</reference>
<sequence>MQQMGTILSLNIGVSQNIGGDGDKKIISAIYKNSVSEKSLFLSKTGLEGDQQADLVNHGGIDKAVCIYPIEHYAYWEKELEKTFPIGSFGENMTLAGMVEKDTHIGDIWQWGEAVVQVSQPRRPCYKVAKRHQEPKLPLLIQQTGYSGYYLRVLKEGYVSVKDRCVLTERKSDVSIKVVNHTTYQDQNNERDKHVLLNLNELSVAWKKSLL</sequence>
<organism evidence="2 3">
    <name type="scientific">Halalkalibacter alkalisediminis</name>
    <dbReference type="NCBI Taxonomy" id="935616"/>
    <lineage>
        <taxon>Bacteria</taxon>
        <taxon>Bacillati</taxon>
        <taxon>Bacillota</taxon>
        <taxon>Bacilli</taxon>
        <taxon>Bacillales</taxon>
        <taxon>Bacillaceae</taxon>
        <taxon>Halalkalibacter</taxon>
    </lineage>
</organism>
<evidence type="ECO:0000259" key="1">
    <source>
        <dbReference type="PROSITE" id="PS51340"/>
    </source>
</evidence>
<feature type="domain" description="MOSC" evidence="1">
    <location>
        <begin position="34"/>
        <end position="168"/>
    </location>
</feature>
<dbReference type="PANTHER" id="PTHR30212:SF4">
    <property type="entry name" value="MOSC DOMAIN-CONTAINING PROTEIN"/>
    <property type="match status" value="1"/>
</dbReference>
<evidence type="ECO:0000313" key="3">
    <source>
        <dbReference type="Proteomes" id="UP001589833"/>
    </source>
</evidence>
<dbReference type="Proteomes" id="UP001589833">
    <property type="component" value="Unassembled WGS sequence"/>
</dbReference>
<gene>
    <name evidence="2" type="ORF">ACFFH4_26700</name>
</gene>
<dbReference type="InterPro" id="IPR011037">
    <property type="entry name" value="Pyrv_Knase-like_insert_dom_sf"/>
</dbReference>
<proteinExistence type="predicted"/>
<protein>
    <submittedName>
        <fullName evidence="2">MOSC domain-containing protein</fullName>
    </submittedName>
</protein>
<dbReference type="EMBL" id="JBHLTR010000131">
    <property type="protein sequence ID" value="MFC0562422.1"/>
    <property type="molecule type" value="Genomic_DNA"/>
</dbReference>
<dbReference type="PROSITE" id="PS51340">
    <property type="entry name" value="MOSC"/>
    <property type="match status" value="1"/>
</dbReference>